<name>A0A1I7VT23_LOALO</name>
<evidence type="ECO:0000313" key="1">
    <source>
        <dbReference type="Proteomes" id="UP000095285"/>
    </source>
</evidence>
<dbReference type="STRING" id="7209.A0A1I7VT23"/>
<organism evidence="1 2">
    <name type="scientific">Loa loa</name>
    <name type="common">Eye worm</name>
    <name type="synonym">Filaria loa</name>
    <dbReference type="NCBI Taxonomy" id="7209"/>
    <lineage>
        <taxon>Eukaryota</taxon>
        <taxon>Metazoa</taxon>
        <taxon>Ecdysozoa</taxon>
        <taxon>Nematoda</taxon>
        <taxon>Chromadorea</taxon>
        <taxon>Rhabditida</taxon>
        <taxon>Spirurina</taxon>
        <taxon>Spiruromorpha</taxon>
        <taxon>Filarioidea</taxon>
        <taxon>Onchocercidae</taxon>
        <taxon>Loa</taxon>
    </lineage>
</organism>
<reference evidence="1" key="1">
    <citation type="submission" date="2012-04" db="EMBL/GenBank/DDBJ databases">
        <title>The Genome Sequence of Loa loa.</title>
        <authorList>
            <consortium name="The Broad Institute Genome Sequencing Platform"/>
            <consortium name="Broad Institute Genome Sequencing Center for Infectious Disease"/>
            <person name="Nutman T.B."/>
            <person name="Fink D.L."/>
            <person name="Russ C."/>
            <person name="Young S."/>
            <person name="Zeng Q."/>
            <person name="Gargeya S."/>
            <person name="Alvarado L."/>
            <person name="Berlin A."/>
            <person name="Chapman S.B."/>
            <person name="Chen Z."/>
            <person name="Freedman E."/>
            <person name="Gellesch M."/>
            <person name="Goldberg J."/>
            <person name="Griggs A."/>
            <person name="Gujja S."/>
            <person name="Heilman E.R."/>
            <person name="Heiman D."/>
            <person name="Howarth C."/>
            <person name="Mehta T."/>
            <person name="Neiman D."/>
            <person name="Pearson M."/>
            <person name="Roberts A."/>
            <person name="Saif S."/>
            <person name="Shea T."/>
            <person name="Shenoy N."/>
            <person name="Sisk P."/>
            <person name="Stolte C."/>
            <person name="Sykes S."/>
            <person name="White J."/>
            <person name="Yandava C."/>
            <person name="Haas B."/>
            <person name="Henn M.R."/>
            <person name="Nusbaum C."/>
            <person name="Birren B."/>
        </authorList>
    </citation>
    <scope>NUCLEOTIDE SEQUENCE [LARGE SCALE GENOMIC DNA]</scope>
</reference>
<evidence type="ECO:0000313" key="2">
    <source>
        <dbReference type="WBParaSite" id="EN70_5956"/>
    </source>
</evidence>
<protein>
    <submittedName>
        <fullName evidence="2">Secreted protein</fullName>
    </submittedName>
</protein>
<reference evidence="2" key="2">
    <citation type="submission" date="2016-11" db="UniProtKB">
        <authorList>
            <consortium name="WormBaseParasite"/>
        </authorList>
    </citation>
    <scope>IDENTIFICATION</scope>
</reference>
<dbReference type="PANTHER" id="PTHR37443">
    <property type="entry name" value="PROTEIN CBG09852-RELATED"/>
    <property type="match status" value="1"/>
</dbReference>
<dbReference type="eggNOG" id="ENOG502QW12">
    <property type="taxonomic scope" value="Eukaryota"/>
</dbReference>
<sequence>MFGNAVQADNCAQWTAWGPCVWLKGNNPRWQHSYFDQLLPGKNGCREHIFFKLLRERWSVRFCLLKVQRNFKMHKVSGTSSLQKCYLGSDGHIEMLSIISIIIFAVLPSVNNNVASAPINRAVEDSVTDEGSIPKHFLATVTEAGAPEQGNMYLYGYPLLKLNLHFFFRLPIETSRSAYFPHENGTTDMVNPLFVAERVCVGVDQSAACESKYVEGCKHWPNPNIKLPNVTHTMQEIIDKIDYLSCIPQTKPDGTNVCRCCCHPYVPHATTMKCELKPYLNVNKQQYLYEKVQSVTD</sequence>
<proteinExistence type="predicted"/>
<accession>A0A1I7VT23</accession>
<keyword evidence="1" id="KW-1185">Reference proteome</keyword>
<dbReference type="PANTHER" id="PTHR37443:SF2">
    <property type="entry name" value="PROTEIN CBG15264"/>
    <property type="match status" value="1"/>
</dbReference>
<dbReference type="InterPro" id="IPR040271">
    <property type="entry name" value="T19C3.2-like"/>
</dbReference>
<dbReference type="WBParaSite" id="EN70_5956">
    <property type="protein sequence ID" value="EN70_5956"/>
    <property type="gene ID" value="EN70_5956"/>
</dbReference>
<dbReference type="AlphaFoldDB" id="A0A1I7VT23"/>
<dbReference type="Proteomes" id="UP000095285">
    <property type="component" value="Unassembled WGS sequence"/>
</dbReference>